<keyword evidence="3" id="KW-1185">Reference proteome</keyword>
<dbReference type="OrthoDB" id="305760at2"/>
<dbReference type="SUPFAM" id="SSF53448">
    <property type="entry name" value="Nucleotide-diphospho-sugar transferases"/>
    <property type="match status" value="1"/>
</dbReference>
<dbReference type="Proteomes" id="UP000013984">
    <property type="component" value="Unassembled WGS sequence"/>
</dbReference>
<name>R9AD15_9LEPT</name>
<dbReference type="InterPro" id="IPR029044">
    <property type="entry name" value="Nucleotide-diphossugar_trans"/>
</dbReference>
<dbReference type="PANTHER" id="PTHR43685">
    <property type="entry name" value="GLYCOSYLTRANSFERASE"/>
    <property type="match status" value="1"/>
</dbReference>
<dbReference type="InterPro" id="IPR050834">
    <property type="entry name" value="Glycosyltransf_2"/>
</dbReference>
<organism evidence="2 3">
    <name type="scientific">Leptospira wolbachii serovar Codice str. CDC</name>
    <dbReference type="NCBI Taxonomy" id="1218599"/>
    <lineage>
        <taxon>Bacteria</taxon>
        <taxon>Pseudomonadati</taxon>
        <taxon>Spirochaetota</taxon>
        <taxon>Spirochaetia</taxon>
        <taxon>Leptospirales</taxon>
        <taxon>Leptospiraceae</taxon>
        <taxon>Leptospira</taxon>
    </lineage>
</organism>
<dbReference type="EMBL" id="AOGZ02000008">
    <property type="protein sequence ID" value="EOQ98045.1"/>
    <property type="molecule type" value="Genomic_DNA"/>
</dbReference>
<evidence type="ECO:0000313" key="2">
    <source>
        <dbReference type="EMBL" id="EOQ98045.1"/>
    </source>
</evidence>
<evidence type="ECO:0000313" key="3">
    <source>
        <dbReference type="Proteomes" id="UP000013984"/>
    </source>
</evidence>
<dbReference type="InterPro" id="IPR001173">
    <property type="entry name" value="Glyco_trans_2-like"/>
</dbReference>
<dbReference type="STRING" id="1218599.LEP1GSC195_1096"/>
<dbReference type="Pfam" id="PF00535">
    <property type="entry name" value="Glycos_transf_2"/>
    <property type="match status" value="1"/>
</dbReference>
<dbReference type="GO" id="GO:0016740">
    <property type="term" value="F:transferase activity"/>
    <property type="evidence" value="ECO:0007669"/>
    <property type="project" value="UniProtKB-KW"/>
</dbReference>
<accession>R9AD15</accession>
<gene>
    <name evidence="2" type="ORF">LEP1GSC195_1096</name>
</gene>
<protein>
    <submittedName>
        <fullName evidence="2">Glycosyltransferase-like protein, family 2</fullName>
    </submittedName>
</protein>
<dbReference type="AlphaFoldDB" id="R9AD15"/>
<reference evidence="2" key="1">
    <citation type="submission" date="2013-04" db="EMBL/GenBank/DDBJ databases">
        <authorList>
            <person name="Harkins D.M."/>
            <person name="Durkin A.S."/>
            <person name="Brinkac L.M."/>
            <person name="Haft D.H."/>
            <person name="Selengut J.D."/>
            <person name="Sanka R."/>
            <person name="DePew J."/>
            <person name="Purushe J."/>
            <person name="Galloway R.L."/>
            <person name="Vinetz J.M."/>
            <person name="Sutton G.G."/>
            <person name="Nierman W.C."/>
            <person name="Fouts D.E."/>
        </authorList>
    </citation>
    <scope>NUCLEOTIDE SEQUENCE [LARGE SCALE GENOMIC DNA]</scope>
    <source>
        <strain evidence="2">CDC</strain>
    </source>
</reference>
<comment type="caution">
    <text evidence="2">The sequence shown here is derived from an EMBL/GenBank/DDBJ whole genome shotgun (WGS) entry which is preliminary data.</text>
</comment>
<evidence type="ECO:0000259" key="1">
    <source>
        <dbReference type="Pfam" id="PF00535"/>
    </source>
</evidence>
<dbReference type="Gene3D" id="3.90.550.10">
    <property type="entry name" value="Spore Coat Polysaccharide Biosynthesis Protein SpsA, Chain A"/>
    <property type="match status" value="1"/>
</dbReference>
<sequence length="298" mass="34340">MSDDQPLVSIVVPTYNNGHLIYRAIDSIISQTFKNWEIIIIDNYSTDNTISLVEEYRGICNIKFFQIHNGGVIAKSRNLGIQNSSGDYIAFLDSDDWWLPTKLEKSINYLKSGSDIVYHDLRLFGKNGEFVFFNKAKTRNLKKPVSHDLIFNGNGINNSSVVVRKSILERVGFLSEEADLFAWEDFDYWIRISKITENFGRIPECLGFYWVGGGNVSNPKRTIKILEMIKSKFSSEYGSFYGKFNKYPSWIEYNMLVAKIELEELTFLDLVKSFKLITFDFKLKIGIKFLLDLITGKS</sequence>
<dbReference type="PANTHER" id="PTHR43685:SF2">
    <property type="entry name" value="GLYCOSYLTRANSFERASE 2-LIKE DOMAIN-CONTAINING PROTEIN"/>
    <property type="match status" value="1"/>
</dbReference>
<feature type="domain" description="Glycosyltransferase 2-like" evidence="1">
    <location>
        <begin position="9"/>
        <end position="135"/>
    </location>
</feature>
<dbReference type="RefSeq" id="WP_015679991.1">
    <property type="nucleotide sequence ID" value="NZ_AOGZ02000008.1"/>
</dbReference>
<proteinExistence type="predicted"/>